<keyword evidence="1" id="KW-0812">Transmembrane</keyword>
<keyword evidence="3" id="KW-1185">Reference proteome</keyword>
<keyword evidence="1" id="KW-1133">Transmembrane helix</keyword>
<evidence type="ECO:0000256" key="1">
    <source>
        <dbReference type="SAM" id="Phobius"/>
    </source>
</evidence>
<feature type="non-terminal residue" evidence="2">
    <location>
        <position position="64"/>
    </location>
</feature>
<sequence length="64" mass="8005">MFQLNRMLLSIVIRNFRQQLYFFLLRIIIYVFNSTNYIIIRWHLKSNISINLYKFFHIHRIVNG</sequence>
<gene>
    <name evidence="2" type="ORF">C2G38_2076589</name>
</gene>
<protein>
    <submittedName>
        <fullName evidence="2">Uncharacterized protein</fullName>
    </submittedName>
</protein>
<proteinExistence type="predicted"/>
<organism evidence="2 3">
    <name type="scientific">Gigaspora rosea</name>
    <dbReference type="NCBI Taxonomy" id="44941"/>
    <lineage>
        <taxon>Eukaryota</taxon>
        <taxon>Fungi</taxon>
        <taxon>Fungi incertae sedis</taxon>
        <taxon>Mucoromycota</taxon>
        <taxon>Glomeromycotina</taxon>
        <taxon>Glomeromycetes</taxon>
        <taxon>Diversisporales</taxon>
        <taxon>Gigasporaceae</taxon>
        <taxon>Gigaspora</taxon>
    </lineage>
</organism>
<evidence type="ECO:0000313" key="2">
    <source>
        <dbReference type="EMBL" id="RIB22089.1"/>
    </source>
</evidence>
<name>A0A397VM43_9GLOM</name>
<comment type="caution">
    <text evidence="2">The sequence shown here is derived from an EMBL/GenBank/DDBJ whole genome shotgun (WGS) entry which is preliminary data.</text>
</comment>
<keyword evidence="1" id="KW-0472">Membrane</keyword>
<dbReference type="AlphaFoldDB" id="A0A397VM43"/>
<reference evidence="2 3" key="1">
    <citation type="submission" date="2018-06" db="EMBL/GenBank/DDBJ databases">
        <title>Comparative genomics reveals the genomic features of Rhizophagus irregularis, R. cerebriforme, R. diaphanum and Gigaspora rosea, and their symbiotic lifestyle signature.</title>
        <authorList>
            <person name="Morin E."/>
            <person name="San Clemente H."/>
            <person name="Chen E.C.H."/>
            <person name="De La Providencia I."/>
            <person name="Hainaut M."/>
            <person name="Kuo A."/>
            <person name="Kohler A."/>
            <person name="Murat C."/>
            <person name="Tang N."/>
            <person name="Roy S."/>
            <person name="Loubradou J."/>
            <person name="Henrissat B."/>
            <person name="Grigoriev I.V."/>
            <person name="Corradi N."/>
            <person name="Roux C."/>
            <person name="Martin F.M."/>
        </authorList>
    </citation>
    <scope>NUCLEOTIDE SEQUENCE [LARGE SCALE GENOMIC DNA]</scope>
    <source>
        <strain evidence="2 3">DAOM 194757</strain>
    </source>
</reference>
<accession>A0A397VM43</accession>
<dbReference type="Proteomes" id="UP000266673">
    <property type="component" value="Unassembled WGS sequence"/>
</dbReference>
<evidence type="ECO:0000313" key="3">
    <source>
        <dbReference type="Proteomes" id="UP000266673"/>
    </source>
</evidence>
<feature type="transmembrane region" description="Helical" evidence="1">
    <location>
        <begin position="20"/>
        <end position="40"/>
    </location>
</feature>
<dbReference type="EMBL" id="QKWP01000325">
    <property type="protein sequence ID" value="RIB22089.1"/>
    <property type="molecule type" value="Genomic_DNA"/>
</dbReference>